<dbReference type="Proteomes" id="UP000694701">
    <property type="component" value="Unplaced"/>
</dbReference>
<comment type="similarity">
    <text evidence="2">Belongs to the LAPTM4/LAPTM5 transporter family.</text>
</comment>
<feature type="transmembrane region" description="Helical" evidence="7">
    <location>
        <begin position="133"/>
        <end position="154"/>
    </location>
</feature>
<proteinExistence type="inferred from homology"/>
<name>A0A8C2D9E0_CYPCA</name>
<evidence type="ECO:0000313" key="8">
    <source>
        <dbReference type="Ensembl" id="ENSCCRP00020022858.1"/>
    </source>
</evidence>
<dbReference type="GO" id="GO:0012505">
    <property type="term" value="C:endomembrane system"/>
    <property type="evidence" value="ECO:0007669"/>
    <property type="project" value="UniProtKB-SubCell"/>
</dbReference>
<keyword evidence="4 7" id="KW-0812">Transmembrane</keyword>
<dbReference type="Ensembl" id="ENSCCRT00020025095.1">
    <property type="protein sequence ID" value="ENSCCRP00020022858.1"/>
    <property type="gene ID" value="ENSCCRG00020010665.1"/>
</dbReference>
<keyword evidence="3" id="KW-0813">Transport</keyword>
<feature type="transmembrane region" description="Helical" evidence="7">
    <location>
        <begin position="19"/>
        <end position="39"/>
    </location>
</feature>
<feature type="transmembrane region" description="Helical" evidence="7">
    <location>
        <begin position="51"/>
        <end position="84"/>
    </location>
</feature>
<evidence type="ECO:0000256" key="6">
    <source>
        <dbReference type="ARBA" id="ARBA00023136"/>
    </source>
</evidence>
<evidence type="ECO:0000256" key="3">
    <source>
        <dbReference type="ARBA" id="ARBA00022448"/>
    </source>
</evidence>
<dbReference type="PANTHER" id="PTHR12479">
    <property type="entry name" value="LYSOSOMAL-ASSOCIATED TRANSMEMBRANE PROTEIN"/>
    <property type="match status" value="1"/>
</dbReference>
<evidence type="ECO:0000256" key="5">
    <source>
        <dbReference type="ARBA" id="ARBA00022989"/>
    </source>
</evidence>
<keyword evidence="5 7" id="KW-1133">Transmembrane helix</keyword>
<evidence type="ECO:0000313" key="9">
    <source>
        <dbReference type="Proteomes" id="UP000694701"/>
    </source>
</evidence>
<comment type="subcellular location">
    <subcellularLocation>
        <location evidence="1">Endomembrane system</location>
        <topology evidence="1">Multi-pass membrane protein</topology>
    </subcellularLocation>
</comment>
<dbReference type="InterPro" id="IPR051115">
    <property type="entry name" value="LAPTM_transporter"/>
</dbReference>
<evidence type="ECO:0000256" key="4">
    <source>
        <dbReference type="ARBA" id="ARBA00022692"/>
    </source>
</evidence>
<dbReference type="Pfam" id="PF03821">
    <property type="entry name" value="Mtp"/>
    <property type="match status" value="1"/>
</dbReference>
<evidence type="ECO:0000256" key="1">
    <source>
        <dbReference type="ARBA" id="ARBA00004127"/>
    </source>
</evidence>
<dbReference type="PANTHER" id="PTHR12479:SF2">
    <property type="entry name" value="LYSOSOMAL-ASSOCIATED TRANSMEMBRANE PROTEIN 5"/>
    <property type="match status" value="1"/>
</dbReference>
<protein>
    <submittedName>
        <fullName evidence="8">Lysosomal protein transmembrane 5</fullName>
    </submittedName>
</protein>
<feature type="transmembrane region" description="Helical" evidence="7">
    <location>
        <begin position="104"/>
        <end position="126"/>
    </location>
</feature>
<feature type="transmembrane region" description="Helical" evidence="7">
    <location>
        <begin position="192"/>
        <end position="213"/>
    </location>
</feature>
<reference evidence="8" key="1">
    <citation type="submission" date="2025-08" db="UniProtKB">
        <authorList>
            <consortium name="Ensembl"/>
        </authorList>
    </citation>
    <scope>IDENTIFICATION</scope>
</reference>
<dbReference type="GO" id="GO:0005765">
    <property type="term" value="C:lysosomal membrane"/>
    <property type="evidence" value="ECO:0007669"/>
    <property type="project" value="TreeGrafter"/>
</dbReference>
<dbReference type="InterPro" id="IPR004687">
    <property type="entry name" value="LAPTM4/5"/>
</dbReference>
<sequence length="260" mass="29479">MIITPQTQTHMQVHALLPFHFLSLGACRYVTFQLVCVIVKETKRKMSGTRTLFCHVTTATLSFAILYLIGNVLKLAGIILLVSLDKEAFSVPYHESKATRGQRLFDISTNILMLVMMSISAVLVLFSKRKGPMFVLPFVLMMFVELSLSFLSLFDGAWGLPGTPSYRDMLQAIKCQKRVDRLNEEEIGHFTMWYSVLFMMDILLKVYILHVSMRCFYALKAERMAAVVVDTGNTVTVKLPSYNEAVKMKAEDTPPSYHEA</sequence>
<keyword evidence="6 7" id="KW-0472">Membrane</keyword>
<organism evidence="8 9">
    <name type="scientific">Cyprinus carpio</name>
    <name type="common">Common carp</name>
    <dbReference type="NCBI Taxonomy" id="7962"/>
    <lineage>
        <taxon>Eukaryota</taxon>
        <taxon>Metazoa</taxon>
        <taxon>Chordata</taxon>
        <taxon>Craniata</taxon>
        <taxon>Vertebrata</taxon>
        <taxon>Euteleostomi</taxon>
        <taxon>Actinopterygii</taxon>
        <taxon>Neopterygii</taxon>
        <taxon>Teleostei</taxon>
        <taxon>Ostariophysi</taxon>
        <taxon>Cypriniformes</taxon>
        <taxon>Cyprinidae</taxon>
        <taxon>Cyprininae</taxon>
        <taxon>Cyprinus</taxon>
    </lineage>
</organism>
<accession>A0A8C2D9E0</accession>
<evidence type="ECO:0000256" key="2">
    <source>
        <dbReference type="ARBA" id="ARBA00010076"/>
    </source>
</evidence>
<dbReference type="AlphaFoldDB" id="A0A8C2D9E0"/>
<evidence type="ECO:0000256" key="7">
    <source>
        <dbReference type="SAM" id="Phobius"/>
    </source>
</evidence>